<comment type="catalytic activity">
    <reaction evidence="3">
        <text>5-enolpyruvoyl-6-hydroxy-2-succinyl-cyclohex-3-ene-1-carboxylate = (1R,6R)-6-hydroxy-2-succinyl-cyclohexa-2,4-diene-1-carboxylate + pyruvate</text>
        <dbReference type="Rhea" id="RHEA:25597"/>
        <dbReference type="ChEBI" id="CHEBI:15361"/>
        <dbReference type="ChEBI" id="CHEBI:58689"/>
        <dbReference type="ChEBI" id="CHEBI:58818"/>
        <dbReference type="EC" id="4.2.99.20"/>
    </reaction>
</comment>
<dbReference type="InterPro" id="IPR000073">
    <property type="entry name" value="AB_hydrolase_1"/>
</dbReference>
<evidence type="ECO:0000256" key="3">
    <source>
        <dbReference type="HAMAP-Rule" id="MF_01660"/>
    </source>
</evidence>
<accession>A0A942TE33</accession>
<protein>
    <recommendedName>
        <fullName evidence="3">Putative 2-succinyl-6-hydroxy-2,4-cyclohexadiene-1-carboxylate synthase</fullName>
        <shortName evidence="3">SHCHC synthase</shortName>
        <ecNumber evidence="3">4.2.99.20</ecNumber>
    </recommendedName>
</protein>
<dbReference type="PANTHER" id="PTHR42916">
    <property type="entry name" value="2-SUCCINYL-5-ENOLPYRUVYL-6-HYDROXY-3-CYCLOHEXENE-1-CARBOXYLATE SYNTHASE"/>
    <property type="match status" value="1"/>
</dbReference>
<keyword evidence="6" id="KW-1185">Reference proteome</keyword>
<comment type="pathway">
    <text evidence="3">Quinol/quinone metabolism; menaquinone biosynthesis.</text>
</comment>
<sequence>MNIMVDGIDYYYEVSGNGEPVILLHGFTGDHSTWNPIKQYLIDSFKVISIDIIGHGKTSSPPDVRNYRIEQVVSQISGILDHLSLKKAHILGYSMGGRLALSYAIANPERVKSLVLESASPGLRTEEERRLRVQADEQLSNKILRDGIEKFVDYWGNIPLFKTQEKNLNTLDREQIQQQRLANNPTGLANSLKGMGTGAQPSYWEELAILDMPVLLICGDLDPKFCRISQEMQLLIQNADLIEVNEVGHAIHVEVPKKFGTIVKEFLCKIS</sequence>
<gene>
    <name evidence="3 5" type="primary">menH</name>
    <name evidence="5" type="ORF">KHA97_08505</name>
</gene>
<evidence type="ECO:0000313" key="6">
    <source>
        <dbReference type="Proteomes" id="UP000681414"/>
    </source>
</evidence>
<dbReference type="PRINTS" id="PR00111">
    <property type="entry name" value="ABHYDROLASE"/>
</dbReference>
<dbReference type="PANTHER" id="PTHR42916:SF1">
    <property type="entry name" value="PROTEIN PHYLLO, CHLOROPLASTIC"/>
    <property type="match status" value="1"/>
</dbReference>
<comment type="function">
    <text evidence="3">Catalyzes a proton abstraction reaction that results in 2,5-elimination of pyruvate from 2-succinyl-5-enolpyruvyl-6-hydroxy-3-cyclohexene-1-carboxylate (SEPHCHC) and the formation of 2-succinyl-6-hydroxy-2,4-cyclohexadiene-1-carboxylate (SHCHC).</text>
</comment>
<comment type="caution">
    <text evidence="5">The sequence shown here is derived from an EMBL/GenBank/DDBJ whole genome shotgun (WGS) entry which is preliminary data.</text>
</comment>
<dbReference type="Proteomes" id="UP000681414">
    <property type="component" value="Unassembled WGS sequence"/>
</dbReference>
<dbReference type="RefSeq" id="WP_213124248.1">
    <property type="nucleotide sequence ID" value="NZ_JAGYPG010000001.1"/>
</dbReference>
<name>A0A942TE33_9BACI</name>
<reference evidence="5 6" key="1">
    <citation type="submission" date="2021-05" db="EMBL/GenBank/DDBJ databases">
        <title>Novel Bacillus species.</title>
        <authorList>
            <person name="Liu G."/>
        </authorList>
    </citation>
    <scope>NUCLEOTIDE SEQUENCE [LARGE SCALE GENOMIC DNA]</scope>
    <source>
        <strain evidence="6">FJAT-49780</strain>
    </source>
</reference>
<organism evidence="5 6">
    <name type="scientific">Lederbergia citri</name>
    <dbReference type="NCBI Taxonomy" id="2833580"/>
    <lineage>
        <taxon>Bacteria</taxon>
        <taxon>Bacillati</taxon>
        <taxon>Bacillota</taxon>
        <taxon>Bacilli</taxon>
        <taxon>Bacillales</taxon>
        <taxon>Bacillaceae</taxon>
        <taxon>Lederbergia</taxon>
    </lineage>
</organism>
<dbReference type="InterPro" id="IPR029058">
    <property type="entry name" value="AB_hydrolase_fold"/>
</dbReference>
<evidence type="ECO:0000256" key="2">
    <source>
        <dbReference type="ARBA" id="ARBA00023239"/>
    </source>
</evidence>
<evidence type="ECO:0000313" key="5">
    <source>
        <dbReference type="EMBL" id="MBS4195118.1"/>
    </source>
</evidence>
<dbReference type="AlphaFoldDB" id="A0A942TE33"/>
<evidence type="ECO:0000256" key="1">
    <source>
        <dbReference type="ARBA" id="ARBA00022428"/>
    </source>
</evidence>
<dbReference type="HAMAP" id="MF_01660">
    <property type="entry name" value="MenH"/>
    <property type="match status" value="1"/>
</dbReference>
<comment type="subunit">
    <text evidence="3">Monomer.</text>
</comment>
<dbReference type="NCBIfam" id="TIGR03695">
    <property type="entry name" value="menH_SHCHC"/>
    <property type="match status" value="1"/>
</dbReference>
<dbReference type="EMBL" id="JAGYPG010000001">
    <property type="protein sequence ID" value="MBS4195118.1"/>
    <property type="molecule type" value="Genomic_DNA"/>
</dbReference>
<dbReference type="Gene3D" id="3.40.50.1820">
    <property type="entry name" value="alpha/beta hydrolase"/>
    <property type="match status" value="1"/>
</dbReference>
<proteinExistence type="inferred from homology"/>
<dbReference type="EC" id="4.2.99.20" evidence="3"/>
<dbReference type="GO" id="GO:0070205">
    <property type="term" value="F:2-succinyl-6-hydroxy-2,4-cyclohexadiene-1-carboxylate synthase activity"/>
    <property type="evidence" value="ECO:0007669"/>
    <property type="project" value="UniProtKB-UniRule"/>
</dbReference>
<keyword evidence="2 3" id="KW-0456">Lyase</keyword>
<dbReference type="InterPro" id="IPR022485">
    <property type="entry name" value="SHCHC_synthase_MenH"/>
</dbReference>
<keyword evidence="1 3" id="KW-0474">Menaquinone biosynthesis</keyword>
<dbReference type="SUPFAM" id="SSF53474">
    <property type="entry name" value="alpha/beta-Hydrolases"/>
    <property type="match status" value="1"/>
</dbReference>
<comment type="pathway">
    <text evidence="3">Quinol/quinone metabolism; 1,4-dihydroxy-2-naphthoate biosynthesis; 1,4-dihydroxy-2-naphthoate from chorismate: step 3/7.</text>
</comment>
<evidence type="ECO:0000259" key="4">
    <source>
        <dbReference type="Pfam" id="PF00561"/>
    </source>
</evidence>
<dbReference type="Pfam" id="PF00561">
    <property type="entry name" value="Abhydrolase_1"/>
    <property type="match status" value="1"/>
</dbReference>
<feature type="domain" description="AB hydrolase-1" evidence="4">
    <location>
        <begin position="20"/>
        <end position="254"/>
    </location>
</feature>
<dbReference type="GO" id="GO:0009234">
    <property type="term" value="P:menaquinone biosynthetic process"/>
    <property type="evidence" value="ECO:0007669"/>
    <property type="project" value="UniProtKB-UniRule"/>
</dbReference>
<comment type="similarity">
    <text evidence="3">Belongs to the AB hydrolase superfamily. MenH family.</text>
</comment>